<accession>A0AAV4NPL3</accession>
<dbReference type="Proteomes" id="UP001054945">
    <property type="component" value="Unassembled WGS sequence"/>
</dbReference>
<comment type="caution">
    <text evidence="1">The sequence shown here is derived from an EMBL/GenBank/DDBJ whole genome shotgun (WGS) entry which is preliminary data.</text>
</comment>
<sequence>MFTLPMGHAKSSSQISRLEETVLVFSSNGMLLWLYPPFITPLGNGEKFRKAYQRKRKEKLMMHYYSFKRGNNKGFPIRSVWAGSIAGI</sequence>
<keyword evidence="2" id="KW-1185">Reference proteome</keyword>
<dbReference type="AlphaFoldDB" id="A0AAV4NPL3"/>
<protein>
    <submittedName>
        <fullName evidence="1">Uncharacterized protein</fullName>
    </submittedName>
</protein>
<evidence type="ECO:0000313" key="1">
    <source>
        <dbReference type="EMBL" id="GIX86737.1"/>
    </source>
</evidence>
<name>A0AAV4NPL3_CAEEX</name>
<gene>
    <name evidence="1" type="ORF">CEXT_229251</name>
</gene>
<dbReference type="EMBL" id="BPLR01021167">
    <property type="protein sequence ID" value="GIX86737.1"/>
    <property type="molecule type" value="Genomic_DNA"/>
</dbReference>
<organism evidence="1 2">
    <name type="scientific">Caerostris extrusa</name>
    <name type="common">Bark spider</name>
    <name type="synonym">Caerostris bankana</name>
    <dbReference type="NCBI Taxonomy" id="172846"/>
    <lineage>
        <taxon>Eukaryota</taxon>
        <taxon>Metazoa</taxon>
        <taxon>Ecdysozoa</taxon>
        <taxon>Arthropoda</taxon>
        <taxon>Chelicerata</taxon>
        <taxon>Arachnida</taxon>
        <taxon>Araneae</taxon>
        <taxon>Araneomorphae</taxon>
        <taxon>Entelegynae</taxon>
        <taxon>Araneoidea</taxon>
        <taxon>Araneidae</taxon>
        <taxon>Caerostris</taxon>
    </lineage>
</organism>
<evidence type="ECO:0000313" key="2">
    <source>
        <dbReference type="Proteomes" id="UP001054945"/>
    </source>
</evidence>
<proteinExistence type="predicted"/>
<reference evidence="1 2" key="1">
    <citation type="submission" date="2021-06" db="EMBL/GenBank/DDBJ databases">
        <title>Caerostris extrusa draft genome.</title>
        <authorList>
            <person name="Kono N."/>
            <person name="Arakawa K."/>
        </authorList>
    </citation>
    <scope>NUCLEOTIDE SEQUENCE [LARGE SCALE GENOMIC DNA]</scope>
</reference>